<keyword evidence="7 10" id="KW-0256">Endoplasmic reticulum</keyword>
<dbReference type="GO" id="GO:0018279">
    <property type="term" value="P:protein N-linked glycosylation via asparagine"/>
    <property type="evidence" value="ECO:0007669"/>
    <property type="project" value="TreeGrafter"/>
</dbReference>
<accession>A0A9W6YVS4</accession>
<sequence>MNPISIIFGVLFYLSACSAFEVAKTWEISNYQRTLDVLKSYVKDRTTIVARNIGSEPSAEIYAVVPGDNKDLALQVSILESPQLTAPVLSSELVATENGFNYYRIQLPFPMAPKSEIRLLLSNIIVNQISTLVEEDKMGAPQYLQVHTYKEPLSVYETKKYQLAIIGAKEFNELSTKKEGAPEPIPSKERDTYIFGPYEGEYKADHFDEFHFSYRHDFPLPHVYNLERNFWVSHWSNALQLEEYYELSNKAVKLDSGFSRVDFMNSKLGHSYSSVMNSIMIPLPENVETDGVYYTDKVGNVTTSAFVHGDLLLKPRFPIFGGWHYNFTLGWEHKLSEFSHALDGALGEYLLKVKLLDGLVDAVYENVTLSVYLPEGAKFINATAPFKWEDMVIDREYSYLDVGSGHTKVTFHFSNLVDELRGLNIIVHYRYSVLAMLKKPFVTAFYIFLALMGLYFLRKVDVNIKPREYVSKPASK</sequence>
<evidence type="ECO:0000256" key="2">
    <source>
        <dbReference type="ARBA" id="ARBA00004115"/>
    </source>
</evidence>
<keyword evidence="9 10" id="KW-0472">Membrane</keyword>
<dbReference type="PANTHER" id="PTHR21049">
    <property type="entry name" value="RIBOPHORIN I"/>
    <property type="match status" value="1"/>
</dbReference>
<dbReference type="InterPro" id="IPR007676">
    <property type="entry name" value="Ribophorin_I"/>
</dbReference>
<keyword evidence="8 10" id="KW-1133">Transmembrane helix</keyword>
<evidence type="ECO:0000256" key="8">
    <source>
        <dbReference type="ARBA" id="ARBA00022989"/>
    </source>
</evidence>
<dbReference type="GO" id="GO:0008250">
    <property type="term" value="C:oligosaccharyltransferase complex"/>
    <property type="evidence" value="ECO:0007669"/>
    <property type="project" value="UniProtKB-UniRule"/>
</dbReference>
<evidence type="ECO:0000256" key="6">
    <source>
        <dbReference type="ARBA" id="ARBA00022729"/>
    </source>
</evidence>
<evidence type="ECO:0000256" key="9">
    <source>
        <dbReference type="ARBA" id="ARBA00023136"/>
    </source>
</evidence>
<comment type="similarity">
    <text evidence="4 10">Belongs to the OST1 family.</text>
</comment>
<evidence type="ECO:0000256" key="3">
    <source>
        <dbReference type="ARBA" id="ARBA00004922"/>
    </source>
</evidence>
<evidence type="ECO:0000313" key="12">
    <source>
        <dbReference type="Proteomes" id="UP001165063"/>
    </source>
</evidence>
<name>A0A9W6YVS4_AMBMO</name>
<dbReference type="PANTHER" id="PTHR21049:SF0">
    <property type="entry name" value="DOLICHYL-DIPHOSPHOOLIGOSACCHARIDE--PROTEIN GLYCOSYLTRANSFERASE SUBUNIT 1"/>
    <property type="match status" value="1"/>
</dbReference>
<proteinExistence type="inferred from homology"/>
<keyword evidence="6 10" id="KW-0732">Signal</keyword>
<gene>
    <name evidence="11" type="ORF">Amon01_000586800</name>
</gene>
<dbReference type="OrthoDB" id="310030at2759"/>
<comment type="subcellular location">
    <subcellularLocation>
        <location evidence="2 10">Endoplasmic reticulum membrane</location>
        <topology evidence="2 10">Single-pass type I membrane protein</topology>
    </subcellularLocation>
</comment>
<evidence type="ECO:0000256" key="7">
    <source>
        <dbReference type="ARBA" id="ARBA00022824"/>
    </source>
</evidence>
<feature type="signal peptide" evidence="10">
    <location>
        <begin position="1"/>
        <end position="19"/>
    </location>
</feature>
<keyword evidence="5 10" id="KW-0812">Transmembrane</keyword>
<keyword evidence="12" id="KW-1185">Reference proteome</keyword>
<reference evidence="11" key="1">
    <citation type="submission" date="2023-04" db="EMBL/GenBank/DDBJ databases">
        <title>Ambrosiozyma monospora NBRC 1965.</title>
        <authorList>
            <person name="Ichikawa N."/>
            <person name="Sato H."/>
            <person name="Tonouchi N."/>
        </authorList>
    </citation>
    <scope>NUCLEOTIDE SEQUENCE</scope>
    <source>
        <strain evidence="11">NBRC 1965</strain>
    </source>
</reference>
<comment type="function">
    <text evidence="1 10">Subunit of the oligosaccharyl transferase (OST) complex that catalyzes the initial transfer of a defined glycan (Glc(3)Man(9)GlcNAc(2) in eukaryotes) from the lipid carrier dolichol-pyrophosphate to an asparagine residue within an Asn-X-Ser/Thr consensus motif in nascent polypeptide chains, the first step in protein N-glycosylation. N-glycosylation occurs cotranslationally and the complex associates with the Sec61 complex at the channel-forming translocon complex that mediates protein translocation across the endoplasmic reticulum (ER). All subunits are required for a maximal enzyme activity.</text>
</comment>
<evidence type="ECO:0000313" key="11">
    <source>
        <dbReference type="EMBL" id="GMG40071.1"/>
    </source>
</evidence>
<feature type="transmembrane region" description="Helical" evidence="10">
    <location>
        <begin position="440"/>
        <end position="457"/>
    </location>
</feature>
<evidence type="ECO:0000256" key="1">
    <source>
        <dbReference type="ARBA" id="ARBA00002791"/>
    </source>
</evidence>
<dbReference type="Proteomes" id="UP001165063">
    <property type="component" value="Unassembled WGS sequence"/>
</dbReference>
<comment type="caution">
    <text evidence="11">The sequence shown here is derived from an EMBL/GenBank/DDBJ whole genome shotgun (WGS) entry which is preliminary data.</text>
</comment>
<evidence type="ECO:0000256" key="10">
    <source>
        <dbReference type="RuleBase" id="RU361143"/>
    </source>
</evidence>
<comment type="subunit">
    <text evidence="10">Component of the oligosaccharyltransferase (OST) complex.</text>
</comment>
<evidence type="ECO:0000256" key="5">
    <source>
        <dbReference type="ARBA" id="ARBA00022692"/>
    </source>
</evidence>
<dbReference type="EMBL" id="BSXU01003426">
    <property type="protein sequence ID" value="GMG40071.1"/>
    <property type="molecule type" value="Genomic_DNA"/>
</dbReference>
<protein>
    <recommendedName>
        <fullName evidence="10">Dolichyl-diphosphooligosaccharide--protein glycosyltransferase subunit 1</fullName>
    </recommendedName>
</protein>
<organism evidence="11 12">
    <name type="scientific">Ambrosiozyma monospora</name>
    <name type="common">Yeast</name>
    <name type="synonym">Endomycopsis monosporus</name>
    <dbReference type="NCBI Taxonomy" id="43982"/>
    <lineage>
        <taxon>Eukaryota</taxon>
        <taxon>Fungi</taxon>
        <taxon>Dikarya</taxon>
        <taxon>Ascomycota</taxon>
        <taxon>Saccharomycotina</taxon>
        <taxon>Pichiomycetes</taxon>
        <taxon>Pichiales</taxon>
        <taxon>Pichiaceae</taxon>
        <taxon>Ambrosiozyma</taxon>
    </lineage>
</organism>
<dbReference type="AlphaFoldDB" id="A0A9W6YVS4"/>
<feature type="chain" id="PRO_5041016357" description="Dolichyl-diphosphooligosaccharide--protein glycosyltransferase subunit 1" evidence="10">
    <location>
        <begin position="20"/>
        <end position="476"/>
    </location>
</feature>
<comment type="pathway">
    <text evidence="3 10">Protein modification; protein glycosylation.</text>
</comment>
<dbReference type="Pfam" id="PF04597">
    <property type="entry name" value="Ribophorin_I"/>
    <property type="match status" value="1"/>
</dbReference>
<evidence type="ECO:0000256" key="4">
    <source>
        <dbReference type="ARBA" id="ARBA00008905"/>
    </source>
</evidence>